<reference evidence="1 2" key="1">
    <citation type="journal article" date="2014" name="Virus Genes">
        <title>Complete genome sequence of Courdo11 virus, a member of the family Mimiviridae.</title>
        <authorList>
            <person name="Yoosuf N."/>
            <person name="Pagnier I."/>
            <person name="Fournous G."/>
            <person name="Robert C."/>
            <person name="La Scola B."/>
            <person name="Raoult D."/>
            <person name="Colson P."/>
        </authorList>
    </citation>
    <scope>NUCLEOTIDE SEQUENCE [LARGE SCALE GENOMIC DNA]</scope>
</reference>
<organism evidence="1 2">
    <name type="scientific">Megavirus courdo11</name>
    <dbReference type="NCBI Taxonomy" id="1128140"/>
    <lineage>
        <taxon>Viruses</taxon>
        <taxon>Varidnaviria</taxon>
        <taxon>Bamfordvirae</taxon>
        <taxon>Nucleocytoviricota</taxon>
        <taxon>Megaviricetes</taxon>
        <taxon>Imitervirales</taxon>
        <taxon>Mimiviridae</taxon>
        <taxon>Megamimivirinae</taxon>
        <taxon>Megavirus</taxon>
        <taxon>Megavirus chilense</taxon>
    </lineage>
</organism>
<sequence length="286" mass="34151">MEKIMEIEKNYRINSIINHINFLQMMKHIEIKDLNEIITKINHVKNKLEMDEYIPDIFKNKIESINRYTKCIDEEKEIYISVMEIKFKSNCSIYAQYRYREYHSDGQLYYEKEYYSDNDNNNNSDSDLDSDLDSDSNFDFDSDSDSNFDFYSDNDNDSDFNSDNEIKFDPCANLNEETDTRSVILQIGEKNLNIFFHNKSKSIDKNVLKLLNALSINKNNYNQNMLAVLINNIICKIINYECDHMYIINNDIKKYNNKKHDKKYLKISEKNKIRFGFVSKKNLIQM</sequence>
<proteinExistence type="predicted"/>
<dbReference type="Proteomes" id="UP000241137">
    <property type="component" value="Segment"/>
</dbReference>
<dbReference type="EMBL" id="JX975216">
    <property type="protein sequence ID" value="AFX93211.1"/>
    <property type="molecule type" value="Genomic_DNA"/>
</dbReference>
<name>K7Z9E8_9VIRU</name>
<accession>K7Z9E8</accession>
<evidence type="ECO:0000313" key="2">
    <source>
        <dbReference type="Proteomes" id="UP000241137"/>
    </source>
</evidence>
<gene>
    <name evidence="1" type="ORF">CE11_01185</name>
</gene>
<evidence type="ECO:0000313" key="1">
    <source>
        <dbReference type="EMBL" id="AFX93211.1"/>
    </source>
</evidence>
<protein>
    <submittedName>
        <fullName evidence="1">Uncharacterized protein</fullName>
    </submittedName>
</protein>